<dbReference type="InterPro" id="IPR013655">
    <property type="entry name" value="PAS_fold_3"/>
</dbReference>
<protein>
    <recommendedName>
        <fullName evidence="2">histidine kinase</fullName>
        <ecNumber evidence="2">2.7.13.3</ecNumber>
    </recommendedName>
</protein>
<dbReference type="PROSITE" id="PS50109">
    <property type="entry name" value="HIS_KIN"/>
    <property type="match status" value="1"/>
</dbReference>
<sequence>MNEYKDELNLDYQNLISRIKEQEQQIEILQKDLNSKNNFLNEIKNSTQTSAVLIYSLVIKANGDFYFPYLNNEDDFIFGFNLKELKDFDLILQNIHSDDFLALKESLPHSLDNDSSVQMEYRYIHPVKGLMWHEINSKAVANKDGSISLNGIVTDVTSRMMAEQKISKAKRLYLFISKINQIIVRSQEQNQLFNEVCSIAVEEGNFKMAWIGLIDFVTNTVNPVSYAGEDQGYLSIIKTISLKLDEIGGTGPAGTALKQESYYVCNSISDDPIMNPWRKEALARGFQSLIAIPIKKFDTTIGVFVIYAAEENYFDDEEIGLLNKATADVTFALELFEKETLRTLAESAVTESEKRFHTLTEVSPVGIFRTNLNGATTYVNQRWTEIVGLSFEKSLGNGWFLAIHSDDRVKFYEEWRKVVGNREKSLLEYRFVKSNGDIVWVIGQATPETNAENQIIGFIGTITDITEKKLAEVKFVKTSKKMEAIIEAIPDLMFEVDLDGNIFNYHSSNDELLLMPSYLFIGKNVTEVLPQEAAQVCLSGLEEAHKDGCSRGKQYSLELSKGKHWFELSLVPMKEDEAKELHFIVISRDITEQKSIEQALRKNQERYAGLLRNLEAGIIVHDPLGKIIMSNSKAGELLGYTVDELISNDENVLKWDFVNEDYSEMQVENYPISQIIKDKIAIKNFPLGIRDAVNDSIVWVLVSGFPMLDENGNIQEVVISFIDVSEQRKMNYEIQKAKELAETANKSKTDFLANMSHEIRTPLNGIIGFTSLLMESKLNDIQKEYMLTINESATTLMDIVNDILDFSKIEAGKLELKIEEIDLFALINQIFSLFQYQANQKEIELKLFIDDNVPEFLFTDALRLKQIIVNLIGNAIKFTQKGRIELEVKTELPLEENFVNLIFSVKDTGIGIKEENQAKIFLSFVQEDNSTSRQFGGTGLGLAISNQLLALMDSKLELESTFGEGSRFYFSIRLEKSNLHIEQILNKNQETMKENIFGSKKVMIVEDNKINMFLAKTLITKIIPESIIIEARDGDEAIEQYKMEQPDIILMDIQMPNKNGFEATNEIRKIDDGRFTPIIALTAGIFVEEKEECLKSGMNDYITKPININDLESIVFKWLMD</sequence>
<dbReference type="SMART" id="SM00448">
    <property type="entry name" value="REC"/>
    <property type="match status" value="1"/>
</dbReference>
<dbReference type="Gene3D" id="3.40.50.2300">
    <property type="match status" value="1"/>
</dbReference>
<evidence type="ECO:0000256" key="1">
    <source>
        <dbReference type="ARBA" id="ARBA00000085"/>
    </source>
</evidence>
<dbReference type="InterPro" id="IPR036890">
    <property type="entry name" value="HATPase_C_sf"/>
</dbReference>
<dbReference type="SUPFAM" id="SSF47384">
    <property type="entry name" value="Homodimeric domain of signal transducing histidine kinase"/>
    <property type="match status" value="1"/>
</dbReference>
<dbReference type="InterPro" id="IPR001789">
    <property type="entry name" value="Sig_transdc_resp-reg_receiver"/>
</dbReference>
<dbReference type="SUPFAM" id="SSF55781">
    <property type="entry name" value="GAF domain-like"/>
    <property type="match status" value="1"/>
</dbReference>
<dbReference type="Gene3D" id="3.30.450.40">
    <property type="match status" value="1"/>
</dbReference>
<dbReference type="InterPro" id="IPR003594">
    <property type="entry name" value="HATPase_dom"/>
</dbReference>
<dbReference type="CDD" id="cd00130">
    <property type="entry name" value="PAS"/>
    <property type="match status" value="4"/>
</dbReference>
<dbReference type="InterPro" id="IPR013656">
    <property type="entry name" value="PAS_4"/>
</dbReference>
<dbReference type="CDD" id="cd17546">
    <property type="entry name" value="REC_hyHK_CKI1_RcsC-like"/>
    <property type="match status" value="1"/>
</dbReference>
<dbReference type="InterPro" id="IPR036097">
    <property type="entry name" value="HisK_dim/P_sf"/>
</dbReference>
<dbReference type="InterPro" id="IPR000700">
    <property type="entry name" value="PAS-assoc_C"/>
</dbReference>
<feature type="coiled-coil region" evidence="8">
    <location>
        <begin position="5"/>
        <end position="39"/>
    </location>
</feature>
<evidence type="ECO:0000256" key="2">
    <source>
        <dbReference type="ARBA" id="ARBA00012438"/>
    </source>
</evidence>
<evidence type="ECO:0000256" key="8">
    <source>
        <dbReference type="SAM" id="Coils"/>
    </source>
</evidence>
<comment type="catalytic activity">
    <reaction evidence="1">
        <text>ATP + protein L-histidine = ADP + protein N-phospho-L-histidine.</text>
        <dbReference type="EC" id="2.7.13.3"/>
    </reaction>
</comment>
<dbReference type="SMART" id="SM00091">
    <property type="entry name" value="PAS"/>
    <property type="match status" value="4"/>
</dbReference>
<dbReference type="PROSITE" id="PS50113">
    <property type="entry name" value="PAC"/>
    <property type="match status" value="4"/>
</dbReference>
<gene>
    <name evidence="13" type="ORF">AAEO59_14290</name>
</gene>
<dbReference type="EC" id="2.7.13.3" evidence="2"/>
<keyword evidence="5" id="KW-0418">Kinase</keyword>
<comment type="caution">
    <text evidence="13">The sequence shown here is derived from an EMBL/GenBank/DDBJ whole genome shotgun (WGS) entry which is preliminary data.</text>
</comment>
<dbReference type="SUPFAM" id="SSF55874">
    <property type="entry name" value="ATPase domain of HSP90 chaperone/DNA topoisomerase II/histidine kinase"/>
    <property type="match status" value="1"/>
</dbReference>
<dbReference type="Pfam" id="PF02518">
    <property type="entry name" value="HATPase_c"/>
    <property type="match status" value="1"/>
</dbReference>
<dbReference type="Pfam" id="PF13185">
    <property type="entry name" value="GAF_2"/>
    <property type="match status" value="1"/>
</dbReference>
<dbReference type="SMART" id="SM00388">
    <property type="entry name" value="HisKA"/>
    <property type="match status" value="1"/>
</dbReference>
<keyword evidence="4" id="KW-0808">Transferase</keyword>
<evidence type="ECO:0000313" key="13">
    <source>
        <dbReference type="EMBL" id="MEL1242224.1"/>
    </source>
</evidence>
<keyword evidence="3 7" id="KW-0597">Phosphoprotein</keyword>
<feature type="domain" description="PAS" evidence="11">
    <location>
        <begin position="352"/>
        <end position="422"/>
    </location>
</feature>
<evidence type="ECO:0000256" key="5">
    <source>
        <dbReference type="ARBA" id="ARBA00022777"/>
    </source>
</evidence>
<dbReference type="InterPro" id="IPR003661">
    <property type="entry name" value="HisK_dim/P_dom"/>
</dbReference>
<feature type="domain" description="PAC" evidence="12">
    <location>
        <begin position="425"/>
        <end position="477"/>
    </location>
</feature>
<dbReference type="Pfam" id="PF00512">
    <property type="entry name" value="HisKA"/>
    <property type="match status" value="1"/>
</dbReference>
<dbReference type="Gene3D" id="1.10.287.130">
    <property type="match status" value="1"/>
</dbReference>
<evidence type="ECO:0000256" key="3">
    <source>
        <dbReference type="ARBA" id="ARBA00022553"/>
    </source>
</evidence>
<dbReference type="InterPro" id="IPR005467">
    <property type="entry name" value="His_kinase_dom"/>
</dbReference>
<name>A0ABU9HPZ7_9FLAO</name>
<organism evidence="13 14">
    <name type="scientific">Flavobacterium flavipallidum</name>
    <dbReference type="NCBI Taxonomy" id="3139140"/>
    <lineage>
        <taxon>Bacteria</taxon>
        <taxon>Pseudomonadati</taxon>
        <taxon>Bacteroidota</taxon>
        <taxon>Flavobacteriia</taxon>
        <taxon>Flavobacteriales</taxon>
        <taxon>Flavobacteriaceae</taxon>
        <taxon>Flavobacterium</taxon>
    </lineage>
</organism>
<dbReference type="Gene3D" id="3.30.565.10">
    <property type="entry name" value="Histidine kinase-like ATPase, C-terminal domain"/>
    <property type="match status" value="1"/>
</dbReference>
<keyword evidence="6" id="KW-0902">Two-component regulatory system</keyword>
<dbReference type="InterPro" id="IPR004358">
    <property type="entry name" value="Sig_transdc_His_kin-like_C"/>
</dbReference>
<evidence type="ECO:0000256" key="6">
    <source>
        <dbReference type="ARBA" id="ARBA00023012"/>
    </source>
</evidence>
<dbReference type="InterPro" id="IPR003018">
    <property type="entry name" value="GAF"/>
</dbReference>
<feature type="domain" description="Response regulatory" evidence="10">
    <location>
        <begin position="1001"/>
        <end position="1119"/>
    </location>
</feature>
<dbReference type="EMBL" id="JBBYHU010000036">
    <property type="protein sequence ID" value="MEL1242224.1"/>
    <property type="molecule type" value="Genomic_DNA"/>
</dbReference>
<feature type="modified residue" description="4-aspartylphosphate" evidence="7">
    <location>
        <position position="1052"/>
    </location>
</feature>
<evidence type="ECO:0000259" key="12">
    <source>
        <dbReference type="PROSITE" id="PS50113"/>
    </source>
</evidence>
<accession>A0ABU9HPZ7</accession>
<proteinExistence type="predicted"/>
<dbReference type="PANTHER" id="PTHR45339:SF1">
    <property type="entry name" value="HYBRID SIGNAL TRANSDUCTION HISTIDINE KINASE J"/>
    <property type="match status" value="1"/>
</dbReference>
<dbReference type="Pfam" id="PF08447">
    <property type="entry name" value="PAS_3"/>
    <property type="match status" value="2"/>
</dbReference>
<feature type="domain" description="Histidine kinase" evidence="9">
    <location>
        <begin position="754"/>
        <end position="976"/>
    </location>
</feature>
<dbReference type="RefSeq" id="WP_341701424.1">
    <property type="nucleotide sequence ID" value="NZ_JBBYHU010000036.1"/>
</dbReference>
<evidence type="ECO:0000259" key="11">
    <source>
        <dbReference type="PROSITE" id="PS50112"/>
    </source>
</evidence>
<evidence type="ECO:0000256" key="4">
    <source>
        <dbReference type="ARBA" id="ARBA00022679"/>
    </source>
</evidence>
<dbReference type="Proteomes" id="UP001398556">
    <property type="component" value="Unassembled WGS sequence"/>
</dbReference>
<dbReference type="Pfam" id="PF13426">
    <property type="entry name" value="PAS_9"/>
    <property type="match status" value="1"/>
</dbReference>
<dbReference type="InterPro" id="IPR029016">
    <property type="entry name" value="GAF-like_dom_sf"/>
</dbReference>
<evidence type="ECO:0000259" key="9">
    <source>
        <dbReference type="PROSITE" id="PS50109"/>
    </source>
</evidence>
<dbReference type="InterPro" id="IPR011006">
    <property type="entry name" value="CheY-like_superfamily"/>
</dbReference>
<dbReference type="SMART" id="SM00086">
    <property type="entry name" value="PAC"/>
    <property type="match status" value="4"/>
</dbReference>
<dbReference type="Pfam" id="PF08448">
    <property type="entry name" value="PAS_4"/>
    <property type="match status" value="1"/>
</dbReference>
<dbReference type="CDD" id="cd00082">
    <property type="entry name" value="HisKA"/>
    <property type="match status" value="1"/>
</dbReference>
<reference evidence="13 14" key="1">
    <citation type="submission" date="2024-04" db="EMBL/GenBank/DDBJ databases">
        <title>Flavobacterium sp. DGU99 16S ribosomal RNA gene Genome sequencing and assembly.</title>
        <authorList>
            <person name="Park S."/>
        </authorList>
    </citation>
    <scope>NUCLEOTIDE SEQUENCE [LARGE SCALE GENOMIC DNA]</scope>
    <source>
        <strain evidence="13 14">DGU99</strain>
    </source>
</reference>
<dbReference type="CDD" id="cd16922">
    <property type="entry name" value="HATPase_EvgS-ArcB-TorS-like"/>
    <property type="match status" value="1"/>
</dbReference>
<evidence type="ECO:0000313" key="14">
    <source>
        <dbReference type="Proteomes" id="UP001398556"/>
    </source>
</evidence>
<dbReference type="PROSITE" id="PS50112">
    <property type="entry name" value="PAS"/>
    <property type="match status" value="4"/>
</dbReference>
<feature type="domain" description="PAC" evidence="12">
    <location>
        <begin position="550"/>
        <end position="602"/>
    </location>
</feature>
<dbReference type="PANTHER" id="PTHR45339">
    <property type="entry name" value="HYBRID SIGNAL TRANSDUCTION HISTIDINE KINASE J"/>
    <property type="match status" value="1"/>
</dbReference>
<feature type="domain" description="PAS" evidence="11">
    <location>
        <begin position="603"/>
        <end position="679"/>
    </location>
</feature>
<dbReference type="Gene3D" id="3.30.450.20">
    <property type="entry name" value="PAS domain"/>
    <property type="match status" value="4"/>
</dbReference>
<feature type="domain" description="PAS" evidence="11">
    <location>
        <begin position="478"/>
        <end position="548"/>
    </location>
</feature>
<feature type="domain" description="PAC" evidence="12">
    <location>
        <begin position="117"/>
        <end position="168"/>
    </location>
</feature>
<feature type="domain" description="PAS" evidence="11">
    <location>
        <begin position="57"/>
        <end position="114"/>
    </location>
</feature>
<dbReference type="InterPro" id="IPR001610">
    <property type="entry name" value="PAC"/>
</dbReference>
<dbReference type="SUPFAM" id="SSF55785">
    <property type="entry name" value="PYP-like sensor domain (PAS domain)"/>
    <property type="match status" value="4"/>
</dbReference>
<keyword evidence="14" id="KW-1185">Reference proteome</keyword>
<evidence type="ECO:0000259" key="10">
    <source>
        <dbReference type="PROSITE" id="PS50110"/>
    </source>
</evidence>
<feature type="domain" description="PAC" evidence="12">
    <location>
        <begin position="683"/>
        <end position="736"/>
    </location>
</feature>
<dbReference type="InterPro" id="IPR035965">
    <property type="entry name" value="PAS-like_dom_sf"/>
</dbReference>
<evidence type="ECO:0000256" key="7">
    <source>
        <dbReference type="PROSITE-ProRule" id="PRU00169"/>
    </source>
</evidence>
<dbReference type="PROSITE" id="PS50110">
    <property type="entry name" value="RESPONSE_REGULATORY"/>
    <property type="match status" value="1"/>
</dbReference>
<dbReference type="PRINTS" id="PR00344">
    <property type="entry name" value="BCTRLSENSOR"/>
</dbReference>
<dbReference type="InterPro" id="IPR000014">
    <property type="entry name" value="PAS"/>
</dbReference>
<dbReference type="SUPFAM" id="SSF52172">
    <property type="entry name" value="CheY-like"/>
    <property type="match status" value="1"/>
</dbReference>
<dbReference type="Pfam" id="PF00072">
    <property type="entry name" value="Response_reg"/>
    <property type="match status" value="1"/>
</dbReference>
<keyword evidence="8" id="KW-0175">Coiled coil</keyword>
<dbReference type="SMART" id="SM00387">
    <property type="entry name" value="HATPase_c"/>
    <property type="match status" value="1"/>
</dbReference>
<dbReference type="NCBIfam" id="TIGR00229">
    <property type="entry name" value="sensory_box"/>
    <property type="match status" value="3"/>
</dbReference>